<dbReference type="SFLD" id="SFLDG01082">
    <property type="entry name" value="B12-binding_domain_containing"/>
    <property type="match status" value="1"/>
</dbReference>
<gene>
    <name evidence="8" type="ORF">DB30_02794</name>
</gene>
<dbReference type="InterPro" id="IPR007197">
    <property type="entry name" value="rSAM"/>
</dbReference>
<comment type="caution">
    <text evidence="8">The sequence shown here is derived from an EMBL/GenBank/DDBJ whole genome shotgun (WGS) entry which is preliminary data.</text>
</comment>
<dbReference type="Proteomes" id="UP000031599">
    <property type="component" value="Unassembled WGS sequence"/>
</dbReference>
<keyword evidence="2" id="KW-0949">S-adenosyl-L-methionine</keyword>
<evidence type="ECO:0000256" key="4">
    <source>
        <dbReference type="ARBA" id="ARBA00023004"/>
    </source>
</evidence>
<comment type="cofactor">
    <cofactor evidence="1">
        <name>[4Fe-4S] cluster</name>
        <dbReference type="ChEBI" id="CHEBI:49883"/>
    </cofactor>
</comment>
<evidence type="ECO:0000259" key="6">
    <source>
        <dbReference type="PROSITE" id="PS51332"/>
    </source>
</evidence>
<dbReference type="GO" id="GO:0046872">
    <property type="term" value="F:metal ion binding"/>
    <property type="evidence" value="ECO:0007669"/>
    <property type="project" value="UniProtKB-KW"/>
</dbReference>
<evidence type="ECO:0000313" key="9">
    <source>
        <dbReference type="Proteomes" id="UP000031599"/>
    </source>
</evidence>
<dbReference type="SUPFAM" id="SSF52242">
    <property type="entry name" value="Cobalamin (vitamin B12)-binding domain"/>
    <property type="match status" value="1"/>
</dbReference>
<feature type="domain" description="B12-binding" evidence="6">
    <location>
        <begin position="1"/>
        <end position="134"/>
    </location>
</feature>
<protein>
    <submittedName>
        <fullName evidence="8">Mg-protoporphyrin IX monomethyl ester oxidative cyclase</fullName>
    </submittedName>
</protein>
<dbReference type="Pfam" id="PF04055">
    <property type="entry name" value="Radical_SAM"/>
    <property type="match status" value="1"/>
</dbReference>
<evidence type="ECO:0000313" key="8">
    <source>
        <dbReference type="EMBL" id="KIG17761.1"/>
    </source>
</evidence>
<dbReference type="PANTHER" id="PTHR43409">
    <property type="entry name" value="ANAEROBIC MAGNESIUM-PROTOPORPHYRIN IX MONOMETHYL ESTER CYCLASE-RELATED"/>
    <property type="match status" value="1"/>
</dbReference>
<dbReference type="GO" id="GO:0031419">
    <property type="term" value="F:cobalamin binding"/>
    <property type="evidence" value="ECO:0007669"/>
    <property type="project" value="InterPro"/>
</dbReference>
<keyword evidence="4" id="KW-0408">Iron</keyword>
<dbReference type="EMBL" id="JMCC02000020">
    <property type="protein sequence ID" value="KIG17761.1"/>
    <property type="molecule type" value="Genomic_DNA"/>
</dbReference>
<dbReference type="SFLD" id="SFLDG01123">
    <property type="entry name" value="methyltransferase_(Class_B)"/>
    <property type="match status" value="1"/>
</dbReference>
<dbReference type="InterPro" id="IPR006158">
    <property type="entry name" value="Cobalamin-bd"/>
</dbReference>
<dbReference type="InterPro" id="IPR051198">
    <property type="entry name" value="BchE-like"/>
</dbReference>
<dbReference type="GO" id="GO:0051539">
    <property type="term" value="F:4 iron, 4 sulfur cluster binding"/>
    <property type="evidence" value="ECO:0007669"/>
    <property type="project" value="UniProtKB-KW"/>
</dbReference>
<sequence>MSTITLATLNAKYPHAAFGLRYLLANMGPLREQTRLLEFTIHERPLDIAEAILATGPSIVGLGVYIWNVEPTRQLVELLRRLAPSVTLVVGGPEVSYEIDDQAWLAEVDYVITGEGERAFAQLCARLIAGQHPLTRVIDGGLPELAELELPYALYDDHDLRDRVLYVEASRGCPYRCEFCLSSLDKRVRAFPLPALLAAFDELIERGARQFKFVDRTFNLDLERSAAILEFFLARIRPGLFLHFEMVPDRLPEGLRELIAAFPAGSLQFEVGVQTLDDEVGKRISRRQNVARMFDNLNFLREHTGVHLHTDLIIGLPGESAQSFGRGLDRLVAADVQEVQVGLLKRLRGTPISRHADEFGMVFEPRPPYGILQSHAIDFATMQRLRRFAQVWDSFWNRGDLAKGMRLLWAGGSPFERTLAFADWLFGQAGRVHSVSLENRARYLAQHLIEVRGESHDHVCELIEADFADNGRRAPRLARQLQRAEQATAVQATKLLPDRQRRHLGHA</sequence>
<feature type="domain" description="Radical SAM core" evidence="7">
    <location>
        <begin position="159"/>
        <end position="383"/>
    </location>
</feature>
<dbReference type="CDD" id="cd01335">
    <property type="entry name" value="Radical_SAM"/>
    <property type="match status" value="1"/>
</dbReference>
<dbReference type="GO" id="GO:0003824">
    <property type="term" value="F:catalytic activity"/>
    <property type="evidence" value="ECO:0007669"/>
    <property type="project" value="InterPro"/>
</dbReference>
<dbReference type="Pfam" id="PF13311">
    <property type="entry name" value="DUF4080"/>
    <property type="match status" value="1"/>
</dbReference>
<proteinExistence type="predicted"/>
<dbReference type="AlphaFoldDB" id="A0A0C2D3H6"/>
<dbReference type="InterPro" id="IPR036724">
    <property type="entry name" value="Cobalamin-bd_sf"/>
</dbReference>
<dbReference type="InterPro" id="IPR006638">
    <property type="entry name" value="Elp3/MiaA/NifB-like_rSAM"/>
</dbReference>
<reference evidence="8 9" key="1">
    <citation type="submission" date="2014-12" db="EMBL/GenBank/DDBJ databases">
        <title>Genome assembly of Enhygromyxa salina DSM 15201.</title>
        <authorList>
            <person name="Sharma G."/>
            <person name="Subramanian S."/>
        </authorList>
    </citation>
    <scope>NUCLEOTIDE SEQUENCE [LARGE SCALE GENOMIC DNA]</scope>
    <source>
        <strain evidence="8 9">DSM 15201</strain>
    </source>
</reference>
<evidence type="ECO:0000256" key="1">
    <source>
        <dbReference type="ARBA" id="ARBA00001966"/>
    </source>
</evidence>
<dbReference type="RefSeq" id="WP_052548032.1">
    <property type="nucleotide sequence ID" value="NZ_JMCC02000020.1"/>
</dbReference>
<keyword evidence="5" id="KW-0411">Iron-sulfur</keyword>
<dbReference type="PROSITE" id="PS51918">
    <property type="entry name" value="RADICAL_SAM"/>
    <property type="match status" value="1"/>
</dbReference>
<dbReference type="InterPro" id="IPR034466">
    <property type="entry name" value="Methyltransferase_Class_B"/>
</dbReference>
<organism evidence="8 9">
    <name type="scientific">Enhygromyxa salina</name>
    <dbReference type="NCBI Taxonomy" id="215803"/>
    <lineage>
        <taxon>Bacteria</taxon>
        <taxon>Pseudomonadati</taxon>
        <taxon>Myxococcota</taxon>
        <taxon>Polyangia</taxon>
        <taxon>Nannocystales</taxon>
        <taxon>Nannocystaceae</taxon>
        <taxon>Enhygromyxa</taxon>
    </lineage>
</organism>
<evidence type="ECO:0000259" key="7">
    <source>
        <dbReference type="PROSITE" id="PS51918"/>
    </source>
</evidence>
<dbReference type="GO" id="GO:0005829">
    <property type="term" value="C:cytosol"/>
    <property type="evidence" value="ECO:0007669"/>
    <property type="project" value="TreeGrafter"/>
</dbReference>
<name>A0A0C2D3H6_9BACT</name>
<dbReference type="Pfam" id="PF02310">
    <property type="entry name" value="B12-binding"/>
    <property type="match status" value="1"/>
</dbReference>
<keyword evidence="3" id="KW-0479">Metal-binding</keyword>
<dbReference type="SMART" id="SM00729">
    <property type="entry name" value="Elp3"/>
    <property type="match status" value="1"/>
</dbReference>
<dbReference type="Gene3D" id="3.40.50.280">
    <property type="entry name" value="Cobalamin-binding domain"/>
    <property type="match status" value="1"/>
</dbReference>
<evidence type="ECO:0000256" key="3">
    <source>
        <dbReference type="ARBA" id="ARBA00022723"/>
    </source>
</evidence>
<dbReference type="InterPro" id="IPR023404">
    <property type="entry name" value="rSAM_horseshoe"/>
</dbReference>
<evidence type="ECO:0000256" key="5">
    <source>
        <dbReference type="ARBA" id="ARBA00023014"/>
    </source>
</evidence>
<dbReference type="PROSITE" id="PS51332">
    <property type="entry name" value="B12_BINDING"/>
    <property type="match status" value="1"/>
</dbReference>
<dbReference type="SUPFAM" id="SSF102114">
    <property type="entry name" value="Radical SAM enzymes"/>
    <property type="match status" value="1"/>
</dbReference>
<dbReference type="SFLD" id="SFLDS00029">
    <property type="entry name" value="Radical_SAM"/>
    <property type="match status" value="1"/>
</dbReference>
<accession>A0A0C2D3H6</accession>
<evidence type="ECO:0000256" key="2">
    <source>
        <dbReference type="ARBA" id="ARBA00022691"/>
    </source>
</evidence>
<dbReference type="PANTHER" id="PTHR43409:SF16">
    <property type="entry name" value="SLR0320 PROTEIN"/>
    <property type="match status" value="1"/>
</dbReference>
<dbReference type="Gene3D" id="3.80.30.20">
    <property type="entry name" value="tm_1862 like domain"/>
    <property type="match status" value="1"/>
</dbReference>
<dbReference type="InterPro" id="IPR058240">
    <property type="entry name" value="rSAM_sf"/>
</dbReference>
<dbReference type="InterPro" id="IPR025288">
    <property type="entry name" value="DUF4080"/>
</dbReference>